<organism evidence="4 5">
    <name type="scientific">Brenneria izadpanahii</name>
    <dbReference type="NCBI Taxonomy" id="2722756"/>
    <lineage>
        <taxon>Bacteria</taxon>
        <taxon>Pseudomonadati</taxon>
        <taxon>Pseudomonadota</taxon>
        <taxon>Gammaproteobacteria</taxon>
        <taxon>Enterobacterales</taxon>
        <taxon>Pectobacteriaceae</taxon>
        <taxon>Brenneria</taxon>
    </lineage>
</organism>
<proteinExistence type="predicted"/>
<evidence type="ECO:0000313" key="4">
    <source>
        <dbReference type="EMBL" id="QTF09137.1"/>
    </source>
</evidence>
<evidence type="ECO:0000256" key="2">
    <source>
        <dbReference type="ARBA" id="ARBA00022525"/>
    </source>
</evidence>
<dbReference type="EMBL" id="CP050854">
    <property type="protein sequence ID" value="QTF09137.1"/>
    <property type="molecule type" value="Genomic_DNA"/>
</dbReference>
<dbReference type="Proteomes" id="UP000671960">
    <property type="component" value="Chromosome"/>
</dbReference>
<dbReference type="InterPro" id="IPR017996">
    <property type="entry name" value="MRJP/yellow-related"/>
</dbReference>
<dbReference type="PANTHER" id="PTHR10009:SF18">
    <property type="entry name" value="PROTEIN YELLOW-LIKE PROTEIN"/>
    <property type="match status" value="1"/>
</dbReference>
<dbReference type="InterPro" id="IPR011042">
    <property type="entry name" value="6-blade_b-propeller_TolB-like"/>
</dbReference>
<feature type="region of interest" description="Disordered" evidence="3">
    <location>
        <begin position="356"/>
        <end position="380"/>
    </location>
</feature>
<protein>
    <recommendedName>
        <fullName evidence="6">Gluconolactonase</fullName>
    </recommendedName>
</protein>
<dbReference type="PANTHER" id="PTHR10009">
    <property type="entry name" value="PROTEIN YELLOW-RELATED"/>
    <property type="match status" value="1"/>
</dbReference>
<evidence type="ECO:0000256" key="1">
    <source>
        <dbReference type="ARBA" id="ARBA00004613"/>
    </source>
</evidence>
<dbReference type="Gene3D" id="2.120.10.30">
    <property type="entry name" value="TolB, C-terminal domain"/>
    <property type="match status" value="1"/>
</dbReference>
<sequence>MHAKRYVRTDSTLVQPGGKLADIFNNGAARRGKKYRSAFFAGALLAFGMSPSVEASERKSLETVVAGPYQINGIAVAQDGRVFVGMPRWIQQNSFSVGVVTNGEVKPYPGDSWNQWTPQSDPARHFVSINALRIEPDKPDHLWAVDCTRGDGGAKLIDIDIRKNQVERVYPFDTSIVPVPGGCLNDVRIVDQTAFLTESGTGAIITLDLTSGQARRLLADSQKTKAVPGKAAVIDGVAVKAPEGGIPIVHADGIEISPDKQWLYFCTPMGGNLWRVRLSDLLDSQLDAAALDQRVENLGPLMPVGGILMLPSGDLLLSDVEHHAIQLRRPDGTLRQVAASALLDWPDAMAIGPDGKVYTGAPQANRTPANNGGQDGTRPPFRVLRFALP</sequence>
<gene>
    <name evidence="4" type="ORF">HC231_15450</name>
</gene>
<dbReference type="RefSeq" id="WP_208227551.1">
    <property type="nucleotide sequence ID" value="NZ_CP050854.1"/>
</dbReference>
<keyword evidence="5" id="KW-1185">Reference proteome</keyword>
<comment type="subcellular location">
    <subcellularLocation>
        <location evidence="1">Secreted</location>
    </subcellularLocation>
</comment>
<dbReference type="SUPFAM" id="SSF101898">
    <property type="entry name" value="NHL repeat"/>
    <property type="match status" value="1"/>
</dbReference>
<feature type="compositionally biased region" description="Polar residues" evidence="3">
    <location>
        <begin position="362"/>
        <end position="372"/>
    </location>
</feature>
<evidence type="ECO:0000313" key="5">
    <source>
        <dbReference type="Proteomes" id="UP000671960"/>
    </source>
</evidence>
<evidence type="ECO:0008006" key="6">
    <source>
        <dbReference type="Google" id="ProtNLM"/>
    </source>
</evidence>
<name>A0ABX7UX06_9GAMM</name>
<evidence type="ECO:0000256" key="3">
    <source>
        <dbReference type="SAM" id="MobiDB-lite"/>
    </source>
</evidence>
<reference evidence="4 5" key="1">
    <citation type="submission" date="2020-03" db="EMBL/GenBank/DDBJ databases">
        <authorList>
            <person name="Bakhshi Ganjeh M."/>
        </authorList>
    </citation>
    <scope>NUCLEOTIDE SEQUENCE [LARGE SCALE GENOMIC DNA]</scope>
    <source>
        <strain evidence="5">Iran 50</strain>
    </source>
</reference>
<accession>A0ABX7UX06</accession>
<keyword evidence="2" id="KW-0964">Secreted</keyword>